<gene>
    <name evidence="1" type="ORF">Goe3_c02900</name>
</gene>
<keyword evidence="1" id="KW-0378">Hydrolase</keyword>
<dbReference type="InterPro" id="IPR008585">
    <property type="entry name" value="Gamma_PGA_hydro"/>
</dbReference>
<dbReference type="Pfam" id="PF05908">
    <property type="entry name" value="Gamma_PGA_hydro"/>
    <property type="match status" value="1"/>
</dbReference>
<evidence type="ECO:0000313" key="1">
    <source>
        <dbReference type="EMBL" id="APZ82495.1"/>
    </source>
</evidence>
<reference evidence="1" key="1">
    <citation type="journal article" date="2017" name="Viruses">
        <title>Characterization of Bacillus subtilis Viruses vB_BsuM-Goe2 and vB_BsuM-Goe3.</title>
        <authorList>
            <person name="Willms I.M."/>
            <person name="Hoppert M."/>
            <person name="Hertel R."/>
        </authorList>
    </citation>
    <scope>NUCLEOTIDE SEQUENCE [LARGE SCALE GENOMIC DNA]</scope>
</reference>
<dbReference type="InterPro" id="IPR038128">
    <property type="entry name" value="Gamma_PGA_hydro_sf"/>
</dbReference>
<name>A0A1Z1D9P1_BPGO3</name>
<dbReference type="Gene3D" id="3.40.630.100">
    <property type="entry name" value="Poly-gamma-glutamate hydrolase, zinc-binding motif"/>
    <property type="match status" value="1"/>
</dbReference>
<evidence type="ECO:0000313" key="2">
    <source>
        <dbReference type="Proteomes" id="UP000221795"/>
    </source>
</evidence>
<organism evidence="1 2">
    <name type="scientific">Bacillus phage vB_BsuM-Goe3</name>
    <dbReference type="NCBI Taxonomy" id="1933063"/>
    <lineage>
        <taxon>Viruses</taxon>
        <taxon>Duplodnaviria</taxon>
        <taxon>Heunggongvirae</taxon>
        <taxon>Uroviricota</taxon>
        <taxon>Caudoviricetes</taxon>
        <taxon>Herelleviridae</taxon>
        <taxon>Bastillevirinae</taxon>
        <taxon>Grisebachstrassevirus</taxon>
        <taxon>Grisebachstrassevirus goe3</taxon>
    </lineage>
</organism>
<protein>
    <submittedName>
        <fullName evidence="1">Putative poly-gamma-glutamate hydrolase</fullName>
    </submittedName>
</protein>
<accession>A0A1Z1D9P1</accession>
<dbReference type="EMBL" id="KY368640">
    <property type="protein sequence ID" value="APZ82495.1"/>
    <property type="molecule type" value="Genomic_DNA"/>
</dbReference>
<organismHost>
    <name type="scientific">Bacillus subtilis</name>
    <dbReference type="NCBI Taxonomy" id="1423"/>
</organismHost>
<proteinExistence type="predicted"/>
<keyword evidence="2" id="KW-1185">Reference proteome</keyword>
<dbReference type="GO" id="GO:0016787">
    <property type="term" value="F:hydrolase activity"/>
    <property type="evidence" value="ECO:0007669"/>
    <property type="project" value="UniProtKB-KW"/>
</dbReference>
<dbReference type="Proteomes" id="UP000221795">
    <property type="component" value="Segment"/>
</dbReference>
<sequence length="206" mass="23139">MADTYKNYAELAAAEEEGKSYRILSEFRGNDIVFFSPHAGGIEVGCTELVEDIVKQTGDSYYLFEGLLPSGNQRLHITSTNFDEPRALELIPLHEDAVSFHGYNDNLNKNTLVGGLNVELRNLIIKHLNNIGIPAEVATDRFTAKDPKNIVNRCASGKGVQLEISSLQRKAFFKNNDWSKGNRDNITEEFLDYVDAIIDAVDEYYE</sequence>